<feature type="region of interest" description="Disordered" evidence="1">
    <location>
        <begin position="70"/>
        <end position="106"/>
    </location>
</feature>
<gene>
    <name evidence="3" type="ORF">FB45DRAFT_169016</name>
</gene>
<sequence length="452" mass="49159">MHAFRILLTLIGPLFAQIAIHLQSPDEVLGLHAYTLDAARHWVPSLPSLASSLFTAQIWVSPLHPQLAEPFQAQSPSPSLAPSPSPAPAPAASPSPAPAPAAEPAVVSSSNDVKAQLSELSRLQALIDSGALIRRDSCPPSIDAAAANGHRDQSTVLSVALLLSCLLVVAIKAYGKAGDNQAGVPFLARLTDVFRGPKTADNHDPPTPRVAEVARPRTPTAHDSHASSTDHIVLADGAFCGLADGWSALTLDERVWILSQLREHARPPVQQHFQGDFPRATESLHIPNSHAATEAHTSFYQLQQVWDLLSDDHQTAVIQFFLSHVPQEMPKTGRCSREVLDDPDLDALKRYMAGVAGGWESLPRMRRVHIFHCLRRLSLPATRNYVLVDGSFRRSMVTESAIVPDREAVVRAELGVKRLEEIWGSLGWEVQVELLSFLHRGARHGGTWGMGR</sequence>
<keyword evidence="2" id="KW-0732">Signal</keyword>
<reference evidence="3" key="1">
    <citation type="submission" date="2023-03" db="EMBL/GenBank/DDBJ databases">
        <title>Massive genome expansion in bonnet fungi (Mycena s.s.) driven by repeated elements and novel gene families across ecological guilds.</title>
        <authorList>
            <consortium name="Lawrence Berkeley National Laboratory"/>
            <person name="Harder C.B."/>
            <person name="Miyauchi S."/>
            <person name="Viragh M."/>
            <person name="Kuo A."/>
            <person name="Thoen E."/>
            <person name="Andreopoulos B."/>
            <person name="Lu D."/>
            <person name="Skrede I."/>
            <person name="Drula E."/>
            <person name="Henrissat B."/>
            <person name="Morin E."/>
            <person name="Kohler A."/>
            <person name="Barry K."/>
            <person name="LaButti K."/>
            <person name="Morin E."/>
            <person name="Salamov A."/>
            <person name="Lipzen A."/>
            <person name="Mereny Z."/>
            <person name="Hegedus B."/>
            <person name="Baldrian P."/>
            <person name="Stursova M."/>
            <person name="Weitz H."/>
            <person name="Taylor A."/>
            <person name="Grigoriev I.V."/>
            <person name="Nagy L.G."/>
            <person name="Martin F."/>
            <person name="Kauserud H."/>
        </authorList>
    </citation>
    <scope>NUCLEOTIDE SEQUENCE</scope>
    <source>
        <strain evidence="3">9284</strain>
    </source>
</reference>
<dbReference type="AlphaFoldDB" id="A0AAD7BE71"/>
<proteinExistence type="predicted"/>
<evidence type="ECO:0000313" key="4">
    <source>
        <dbReference type="Proteomes" id="UP001221142"/>
    </source>
</evidence>
<keyword evidence="4" id="KW-1185">Reference proteome</keyword>
<comment type="caution">
    <text evidence="3">The sequence shown here is derived from an EMBL/GenBank/DDBJ whole genome shotgun (WGS) entry which is preliminary data.</text>
</comment>
<evidence type="ECO:0000313" key="3">
    <source>
        <dbReference type="EMBL" id="KAJ7618537.1"/>
    </source>
</evidence>
<organism evidence="3 4">
    <name type="scientific">Roridomyces roridus</name>
    <dbReference type="NCBI Taxonomy" id="1738132"/>
    <lineage>
        <taxon>Eukaryota</taxon>
        <taxon>Fungi</taxon>
        <taxon>Dikarya</taxon>
        <taxon>Basidiomycota</taxon>
        <taxon>Agaricomycotina</taxon>
        <taxon>Agaricomycetes</taxon>
        <taxon>Agaricomycetidae</taxon>
        <taxon>Agaricales</taxon>
        <taxon>Marasmiineae</taxon>
        <taxon>Mycenaceae</taxon>
        <taxon>Roridomyces</taxon>
    </lineage>
</organism>
<dbReference type="Proteomes" id="UP001221142">
    <property type="component" value="Unassembled WGS sequence"/>
</dbReference>
<feature type="compositionally biased region" description="Pro residues" evidence="1">
    <location>
        <begin position="79"/>
        <end position="101"/>
    </location>
</feature>
<dbReference type="EMBL" id="JARKIF010000019">
    <property type="protein sequence ID" value="KAJ7618537.1"/>
    <property type="molecule type" value="Genomic_DNA"/>
</dbReference>
<protein>
    <submittedName>
        <fullName evidence="3">Uncharacterized protein</fullName>
    </submittedName>
</protein>
<feature type="chain" id="PRO_5042145324" evidence="2">
    <location>
        <begin position="17"/>
        <end position="452"/>
    </location>
</feature>
<accession>A0AAD7BE71</accession>
<evidence type="ECO:0000256" key="1">
    <source>
        <dbReference type="SAM" id="MobiDB-lite"/>
    </source>
</evidence>
<evidence type="ECO:0000256" key="2">
    <source>
        <dbReference type="SAM" id="SignalP"/>
    </source>
</evidence>
<name>A0AAD7BE71_9AGAR</name>
<feature type="signal peptide" evidence="2">
    <location>
        <begin position="1"/>
        <end position="16"/>
    </location>
</feature>